<protein>
    <recommendedName>
        <fullName evidence="3">RNA helicase</fullName>
        <ecNumber evidence="3">3.6.4.13</ecNumber>
    </recommendedName>
</protein>
<keyword evidence="8 13" id="KW-0347">Helicase</keyword>
<comment type="catalytic activity">
    <reaction evidence="12">
        <text>ATP + H2O = ADP + phosphate + H(+)</text>
        <dbReference type="Rhea" id="RHEA:13065"/>
        <dbReference type="ChEBI" id="CHEBI:15377"/>
        <dbReference type="ChEBI" id="CHEBI:15378"/>
        <dbReference type="ChEBI" id="CHEBI:30616"/>
        <dbReference type="ChEBI" id="CHEBI:43474"/>
        <dbReference type="ChEBI" id="CHEBI:456216"/>
        <dbReference type="EC" id="3.6.4.13"/>
    </reaction>
</comment>
<accession>A0A8H3G544</accession>
<comment type="subcellular location">
    <subcellularLocation>
        <location evidence="1">Nucleus</location>
        <location evidence="1">Nucleolus</location>
    </subcellularLocation>
</comment>
<evidence type="ECO:0000256" key="3">
    <source>
        <dbReference type="ARBA" id="ARBA00012552"/>
    </source>
</evidence>
<dbReference type="GO" id="GO:0003724">
    <property type="term" value="F:RNA helicase activity"/>
    <property type="evidence" value="ECO:0007669"/>
    <property type="project" value="UniProtKB-EC"/>
</dbReference>
<comment type="function">
    <text evidence="11">ATP-dependent RNA helicase required for 60S ribosomal subunit synthesis. Involved in efficient pre-rRNA processing, predominantly at site A3, which is necessary for the normal formation of 25S and 5.8S rRNAs.</text>
</comment>
<dbReference type="PROSITE" id="PS00039">
    <property type="entry name" value="DEAD_ATP_HELICASE"/>
    <property type="match status" value="1"/>
</dbReference>
<keyword evidence="9 13" id="KW-0067">ATP-binding</keyword>
<dbReference type="CDD" id="cd18787">
    <property type="entry name" value="SF2_C_DEAD"/>
    <property type="match status" value="1"/>
</dbReference>
<evidence type="ECO:0000256" key="7">
    <source>
        <dbReference type="ARBA" id="ARBA00022801"/>
    </source>
</evidence>
<evidence type="ECO:0000256" key="6">
    <source>
        <dbReference type="ARBA" id="ARBA00022741"/>
    </source>
</evidence>
<evidence type="ECO:0000256" key="1">
    <source>
        <dbReference type="ARBA" id="ARBA00004604"/>
    </source>
</evidence>
<evidence type="ECO:0000256" key="11">
    <source>
        <dbReference type="ARBA" id="ARBA00037449"/>
    </source>
</evidence>
<evidence type="ECO:0000256" key="9">
    <source>
        <dbReference type="ARBA" id="ARBA00022840"/>
    </source>
</evidence>
<dbReference type="Pfam" id="PF00271">
    <property type="entry name" value="Helicase_C"/>
    <property type="match status" value="1"/>
</dbReference>
<dbReference type="InterPro" id="IPR000629">
    <property type="entry name" value="RNA-helicase_DEAD-box_CS"/>
</dbReference>
<keyword evidence="5" id="KW-0698">rRNA processing</keyword>
<proteinExistence type="inferred from homology"/>
<dbReference type="FunFam" id="3.40.50.300:FF:000008">
    <property type="entry name" value="ATP-dependent RNA helicase RhlB"/>
    <property type="match status" value="1"/>
</dbReference>
<dbReference type="GO" id="GO:0005524">
    <property type="term" value="F:ATP binding"/>
    <property type="evidence" value="ECO:0007669"/>
    <property type="project" value="UniProtKB-KW"/>
</dbReference>
<organism evidence="17 18">
    <name type="scientific">Imshaugia aleurites</name>
    <dbReference type="NCBI Taxonomy" id="172621"/>
    <lineage>
        <taxon>Eukaryota</taxon>
        <taxon>Fungi</taxon>
        <taxon>Dikarya</taxon>
        <taxon>Ascomycota</taxon>
        <taxon>Pezizomycotina</taxon>
        <taxon>Lecanoromycetes</taxon>
        <taxon>OSLEUM clade</taxon>
        <taxon>Lecanoromycetidae</taxon>
        <taxon>Lecanorales</taxon>
        <taxon>Lecanorineae</taxon>
        <taxon>Parmeliaceae</taxon>
        <taxon>Imshaugia</taxon>
    </lineage>
</organism>
<evidence type="ECO:0000256" key="10">
    <source>
        <dbReference type="ARBA" id="ARBA00023242"/>
    </source>
</evidence>
<keyword evidence="10" id="KW-0539">Nucleus</keyword>
<evidence type="ECO:0000256" key="12">
    <source>
        <dbReference type="ARBA" id="ARBA00047984"/>
    </source>
</evidence>
<keyword evidence="6 13" id="KW-0547">Nucleotide-binding</keyword>
<dbReference type="InterPro" id="IPR027417">
    <property type="entry name" value="P-loop_NTPase"/>
</dbReference>
<evidence type="ECO:0000313" key="18">
    <source>
        <dbReference type="Proteomes" id="UP000664534"/>
    </source>
</evidence>
<feature type="compositionally biased region" description="Polar residues" evidence="14">
    <location>
        <begin position="65"/>
        <end position="76"/>
    </location>
</feature>
<dbReference type="Gene3D" id="3.40.50.300">
    <property type="entry name" value="P-loop containing nucleotide triphosphate hydrolases"/>
    <property type="match status" value="2"/>
</dbReference>
<dbReference type="Proteomes" id="UP000664534">
    <property type="component" value="Unassembled WGS sequence"/>
</dbReference>
<dbReference type="PROSITE" id="PS51194">
    <property type="entry name" value="HELICASE_CTER"/>
    <property type="match status" value="1"/>
</dbReference>
<dbReference type="SMART" id="SM00487">
    <property type="entry name" value="DEXDc"/>
    <property type="match status" value="1"/>
</dbReference>
<feature type="region of interest" description="Disordered" evidence="14">
    <location>
        <begin position="1"/>
        <end position="97"/>
    </location>
</feature>
<dbReference type="SMART" id="SM00490">
    <property type="entry name" value="HELICc"/>
    <property type="match status" value="1"/>
</dbReference>
<evidence type="ECO:0000313" key="17">
    <source>
        <dbReference type="EMBL" id="CAF9935940.1"/>
    </source>
</evidence>
<dbReference type="Pfam" id="PF00270">
    <property type="entry name" value="DEAD"/>
    <property type="match status" value="1"/>
</dbReference>
<dbReference type="AlphaFoldDB" id="A0A8H3G544"/>
<feature type="domain" description="Helicase ATP-binding" evidence="15">
    <location>
        <begin position="245"/>
        <end position="419"/>
    </location>
</feature>
<dbReference type="SUPFAM" id="SSF52540">
    <property type="entry name" value="P-loop containing nucleoside triphosphate hydrolases"/>
    <property type="match status" value="1"/>
</dbReference>
<dbReference type="EMBL" id="CAJPDT010000087">
    <property type="protein sequence ID" value="CAF9935940.1"/>
    <property type="molecule type" value="Genomic_DNA"/>
</dbReference>
<comment type="caution">
    <text evidence="17">The sequence shown here is derived from an EMBL/GenBank/DDBJ whole genome shotgun (WGS) entry which is preliminary data.</text>
</comment>
<dbReference type="InterPro" id="IPR014001">
    <property type="entry name" value="Helicase_ATP-bd"/>
</dbReference>
<evidence type="ECO:0000259" key="16">
    <source>
        <dbReference type="PROSITE" id="PS51194"/>
    </source>
</evidence>
<evidence type="ECO:0000256" key="8">
    <source>
        <dbReference type="ARBA" id="ARBA00022806"/>
    </source>
</evidence>
<evidence type="ECO:0000256" key="13">
    <source>
        <dbReference type="RuleBase" id="RU000492"/>
    </source>
</evidence>
<dbReference type="CDD" id="cd00268">
    <property type="entry name" value="DEADc"/>
    <property type="match status" value="1"/>
</dbReference>
<evidence type="ECO:0000256" key="14">
    <source>
        <dbReference type="SAM" id="MobiDB-lite"/>
    </source>
</evidence>
<gene>
    <name evidence="17" type="primary">DBP3</name>
    <name evidence="17" type="ORF">IMSHALPRED_010401</name>
</gene>
<comment type="similarity">
    <text evidence="2">Belongs to the DEAD box helicase family. DDX5/DBP2 subfamily.</text>
</comment>
<reference evidence="17" key="1">
    <citation type="submission" date="2021-03" db="EMBL/GenBank/DDBJ databases">
        <authorList>
            <person name="Tagirdzhanova G."/>
        </authorList>
    </citation>
    <scope>NUCLEOTIDE SEQUENCE</scope>
</reference>
<dbReference type="PROSITE" id="PS51192">
    <property type="entry name" value="HELICASE_ATP_BIND_1"/>
    <property type="match status" value="1"/>
</dbReference>
<keyword evidence="4" id="KW-0690">Ribosome biogenesis</keyword>
<dbReference type="InterPro" id="IPR011545">
    <property type="entry name" value="DEAD/DEAH_box_helicase_dom"/>
</dbReference>
<dbReference type="InterPro" id="IPR001650">
    <property type="entry name" value="Helicase_C-like"/>
</dbReference>
<evidence type="ECO:0000256" key="4">
    <source>
        <dbReference type="ARBA" id="ARBA00022517"/>
    </source>
</evidence>
<dbReference type="GO" id="GO:0016787">
    <property type="term" value="F:hydrolase activity"/>
    <property type="evidence" value="ECO:0007669"/>
    <property type="project" value="UniProtKB-KW"/>
</dbReference>
<keyword evidence="18" id="KW-1185">Reference proteome</keyword>
<feature type="domain" description="Helicase C-terminal" evidence="16">
    <location>
        <begin position="451"/>
        <end position="601"/>
    </location>
</feature>
<dbReference type="EC" id="3.6.4.13" evidence="3"/>
<sequence>MTEVPVSTVPVNENGDTRKSKKRKRGNVSKDAVGNGDNGGSNPSKEERREAKRLKKLAKKLGVDQGSNEDLPTNGNLEEVEKAAANGDVNEKRLSREARKEAKRLKKLAKEQGYHPTLAAHLPAGDTVDGIDPAFNKTTQKTEKARLKAEQRTVKPKNISVESQRNTTNGISKSSPGYVEDPTLTALPQSAIDDFLSTNFITISDPASTNLRPITKFSHLPSHTTTSSSPFAAFKTPTPIQSAAWPFLLSGRDVIGVAETGSGKTLAFGVPCIRSITSSPTTTSPPARAVIVSPTRELAVQIHTQMETLATPAHLSTVCVYGGVPKETQRSALKTAHIIVATPGRLNDLITEGCADLRNVNYVVLDEADRMLDKGFEAEIRKIIGTTPTQGRQTLMFTATWPPSVRALASTFTQTPVHISIGIDNPSGALRANTSITQVIEVIDPSQKEPRLLQLLKRHQSPPLHKNDRILVFCLYKKEAARITTFLCTRGHSATAIHGDMTQTARSASLSAFKAGTTPLLVATDVAARGLDIPSVKVVINVTFPLTVEDYVHRIGRTGRAGAAGLAVTLFTEQEKALSGALVNVLRAAGQEVPEALLRFGTTVRRKGHEGYGAFYKDLGEGGRKEGTKIRFD</sequence>
<dbReference type="PANTHER" id="PTHR47958">
    <property type="entry name" value="ATP-DEPENDENT RNA HELICASE DBP3"/>
    <property type="match status" value="1"/>
</dbReference>
<name>A0A8H3G544_9LECA</name>
<evidence type="ECO:0000259" key="15">
    <source>
        <dbReference type="PROSITE" id="PS51192"/>
    </source>
</evidence>
<dbReference type="InterPro" id="IPR044742">
    <property type="entry name" value="DEAD/DEAH_RhlB"/>
</dbReference>
<dbReference type="GO" id="GO:0003676">
    <property type="term" value="F:nucleic acid binding"/>
    <property type="evidence" value="ECO:0007669"/>
    <property type="project" value="InterPro"/>
</dbReference>
<evidence type="ECO:0000256" key="5">
    <source>
        <dbReference type="ARBA" id="ARBA00022552"/>
    </source>
</evidence>
<evidence type="ECO:0000256" key="2">
    <source>
        <dbReference type="ARBA" id="ARBA00009334"/>
    </source>
</evidence>
<dbReference type="OrthoDB" id="196131at2759"/>
<keyword evidence="7 13" id="KW-0378">Hydrolase</keyword>